<dbReference type="Pfam" id="PF20335">
    <property type="entry name" value="DUF6630"/>
    <property type="match status" value="1"/>
</dbReference>
<reference evidence="2 3" key="1">
    <citation type="submission" date="2024-04" db="EMBL/GenBank/DDBJ databases">
        <title>Novel genus in family Flammeovirgaceae.</title>
        <authorList>
            <person name="Nguyen T.H."/>
            <person name="Vuong T.Q."/>
            <person name="Le H."/>
            <person name="Kim S.-G."/>
        </authorList>
    </citation>
    <scope>NUCLEOTIDE SEQUENCE [LARGE SCALE GENOMIC DNA]</scope>
    <source>
        <strain evidence="2 3">JCM 23209</strain>
    </source>
</reference>
<organism evidence="2 3">
    <name type="scientific">Rapidithrix thailandica</name>
    <dbReference type="NCBI Taxonomy" id="413964"/>
    <lineage>
        <taxon>Bacteria</taxon>
        <taxon>Pseudomonadati</taxon>
        <taxon>Bacteroidota</taxon>
        <taxon>Cytophagia</taxon>
        <taxon>Cytophagales</taxon>
        <taxon>Flammeovirgaceae</taxon>
        <taxon>Rapidithrix</taxon>
    </lineage>
</organism>
<proteinExistence type="predicted"/>
<name>A0AAW9SI67_9BACT</name>
<evidence type="ECO:0000259" key="1">
    <source>
        <dbReference type="Pfam" id="PF20335"/>
    </source>
</evidence>
<dbReference type="RefSeq" id="WP_346824291.1">
    <property type="nucleotide sequence ID" value="NZ_JBDKWZ010000023.1"/>
</dbReference>
<accession>A0AAW9SI67</accession>
<sequence length="190" mass="22050">MQKADKVELLNLLLNTEIVEPYYSAFLLAEDLIDFLFRNNFFMRLDWSGEDEDGEVIRFLQAYIAKNFNETIELKGEDVYKEIEEKCYYGTLKRGDAPLILFEELDKQLIQKGYQLLFLPTGTDEYTFTVVKQKNFNKLLQLKTVEFEGYPKGNDDLQVIECLKCGALYFPESGDNQDITCDCGNVIKVI</sequence>
<dbReference type="InterPro" id="IPR046582">
    <property type="entry name" value="DUF6630"/>
</dbReference>
<protein>
    <recommendedName>
        <fullName evidence="1">DUF6630 domain-containing protein</fullName>
    </recommendedName>
</protein>
<feature type="domain" description="DUF6630" evidence="1">
    <location>
        <begin position="29"/>
        <end position="142"/>
    </location>
</feature>
<evidence type="ECO:0000313" key="3">
    <source>
        <dbReference type="Proteomes" id="UP001403385"/>
    </source>
</evidence>
<comment type="caution">
    <text evidence="2">The sequence shown here is derived from an EMBL/GenBank/DDBJ whole genome shotgun (WGS) entry which is preliminary data.</text>
</comment>
<evidence type="ECO:0000313" key="2">
    <source>
        <dbReference type="EMBL" id="MEN7551510.1"/>
    </source>
</evidence>
<dbReference type="Proteomes" id="UP001403385">
    <property type="component" value="Unassembled WGS sequence"/>
</dbReference>
<gene>
    <name evidence="2" type="ORF">AAG747_26570</name>
</gene>
<dbReference type="AlphaFoldDB" id="A0AAW9SI67"/>
<keyword evidence="3" id="KW-1185">Reference proteome</keyword>
<dbReference type="EMBL" id="JBDKWZ010000023">
    <property type="protein sequence ID" value="MEN7551510.1"/>
    <property type="molecule type" value="Genomic_DNA"/>
</dbReference>